<organism evidence="2 3">
    <name type="scientific">Corallococcus aberystwythensis</name>
    <dbReference type="NCBI Taxonomy" id="2316722"/>
    <lineage>
        <taxon>Bacteria</taxon>
        <taxon>Pseudomonadati</taxon>
        <taxon>Myxococcota</taxon>
        <taxon>Myxococcia</taxon>
        <taxon>Myxococcales</taxon>
        <taxon>Cystobacterineae</taxon>
        <taxon>Myxococcaceae</taxon>
        <taxon>Corallococcus</taxon>
    </lineage>
</organism>
<accession>A0A3A8QEI0</accession>
<evidence type="ECO:0000256" key="1">
    <source>
        <dbReference type="SAM" id="MobiDB-lite"/>
    </source>
</evidence>
<feature type="compositionally biased region" description="Basic and acidic residues" evidence="1">
    <location>
        <begin position="1"/>
        <end position="26"/>
    </location>
</feature>
<keyword evidence="3" id="KW-1185">Reference proteome</keyword>
<proteinExistence type="predicted"/>
<dbReference type="EMBL" id="RAWK01000075">
    <property type="protein sequence ID" value="RKH67093.1"/>
    <property type="molecule type" value="Genomic_DNA"/>
</dbReference>
<dbReference type="Proteomes" id="UP000267003">
    <property type="component" value="Unassembled WGS sequence"/>
</dbReference>
<dbReference type="RefSeq" id="WP_120555950.1">
    <property type="nucleotide sequence ID" value="NZ_RAWK01000075.1"/>
</dbReference>
<sequence length="97" mass="11194">MSKSAEDAMKELRAAAQQRKETERAQVAKARATSGKEPFDIQKLHALYNLTWDIHDAPLTPDLIEDYERRYYLDSPKVKTLQQFAEHLAYLRDNDAG</sequence>
<reference evidence="3" key="1">
    <citation type="submission" date="2018-09" db="EMBL/GenBank/DDBJ databases">
        <authorList>
            <person name="Livingstone P.G."/>
            <person name="Whitworth D.E."/>
        </authorList>
    </citation>
    <scope>NUCLEOTIDE SEQUENCE [LARGE SCALE GENOMIC DNA]</scope>
    <source>
        <strain evidence="3">AB050A</strain>
    </source>
</reference>
<gene>
    <name evidence="2" type="ORF">D7W81_14420</name>
</gene>
<evidence type="ECO:0000313" key="3">
    <source>
        <dbReference type="Proteomes" id="UP000267003"/>
    </source>
</evidence>
<dbReference type="OrthoDB" id="5523227at2"/>
<comment type="caution">
    <text evidence="2">The sequence shown here is derived from an EMBL/GenBank/DDBJ whole genome shotgun (WGS) entry which is preliminary data.</text>
</comment>
<feature type="region of interest" description="Disordered" evidence="1">
    <location>
        <begin position="1"/>
        <end position="35"/>
    </location>
</feature>
<name>A0A3A8QEI0_9BACT</name>
<protein>
    <submittedName>
        <fullName evidence="2">Uncharacterized protein</fullName>
    </submittedName>
</protein>
<evidence type="ECO:0000313" key="2">
    <source>
        <dbReference type="EMBL" id="RKH67093.1"/>
    </source>
</evidence>
<dbReference type="AlphaFoldDB" id="A0A3A8QEI0"/>